<name>M1VIW7_CYAM1</name>
<keyword evidence="1 2" id="KW-0103">Bromodomain</keyword>
<dbReference type="STRING" id="280699.M1VIW7"/>
<reference evidence="5 6" key="1">
    <citation type="journal article" date="2004" name="Nature">
        <title>Genome sequence of the ultrasmall unicellular red alga Cyanidioschyzon merolae 10D.</title>
        <authorList>
            <person name="Matsuzaki M."/>
            <person name="Misumi O."/>
            <person name="Shin-i T."/>
            <person name="Maruyama S."/>
            <person name="Takahara M."/>
            <person name="Miyagishima S."/>
            <person name="Mori T."/>
            <person name="Nishida K."/>
            <person name="Yagisawa F."/>
            <person name="Nishida K."/>
            <person name="Yoshida Y."/>
            <person name="Nishimura Y."/>
            <person name="Nakao S."/>
            <person name="Kobayashi T."/>
            <person name="Momoyama Y."/>
            <person name="Higashiyama T."/>
            <person name="Minoda A."/>
            <person name="Sano M."/>
            <person name="Nomoto H."/>
            <person name="Oishi K."/>
            <person name="Hayashi H."/>
            <person name="Ohta F."/>
            <person name="Nishizaka S."/>
            <person name="Haga S."/>
            <person name="Miura S."/>
            <person name="Morishita T."/>
            <person name="Kabeya Y."/>
            <person name="Terasawa K."/>
            <person name="Suzuki Y."/>
            <person name="Ishii Y."/>
            <person name="Asakawa S."/>
            <person name="Takano H."/>
            <person name="Ohta N."/>
            <person name="Kuroiwa H."/>
            <person name="Tanaka K."/>
            <person name="Shimizu N."/>
            <person name="Sugano S."/>
            <person name="Sato N."/>
            <person name="Nozaki H."/>
            <person name="Ogasawara N."/>
            <person name="Kohara Y."/>
            <person name="Kuroiwa T."/>
        </authorList>
    </citation>
    <scope>NUCLEOTIDE SEQUENCE [LARGE SCALE GENOMIC DNA]</scope>
    <source>
        <strain evidence="5 6">10D</strain>
    </source>
</reference>
<dbReference type="InterPro" id="IPR036427">
    <property type="entry name" value="Bromodomain-like_sf"/>
</dbReference>
<accession>M1VIW7</accession>
<dbReference type="EMBL" id="AP006495">
    <property type="protein sequence ID" value="BAM81148.1"/>
    <property type="molecule type" value="Genomic_DNA"/>
</dbReference>
<evidence type="ECO:0000259" key="4">
    <source>
        <dbReference type="PROSITE" id="PS50014"/>
    </source>
</evidence>
<feature type="region of interest" description="Disordered" evidence="3">
    <location>
        <begin position="627"/>
        <end position="664"/>
    </location>
</feature>
<reference evidence="5 6" key="2">
    <citation type="journal article" date="2007" name="BMC Biol.">
        <title>A 100%-complete sequence reveals unusually simple genomic features in the hot-spring red alga Cyanidioschyzon merolae.</title>
        <authorList>
            <person name="Nozaki H."/>
            <person name="Takano H."/>
            <person name="Misumi O."/>
            <person name="Terasawa K."/>
            <person name="Matsuzaki M."/>
            <person name="Maruyama S."/>
            <person name="Nishida K."/>
            <person name="Yagisawa F."/>
            <person name="Yoshida Y."/>
            <person name="Fujiwara T."/>
            <person name="Takio S."/>
            <person name="Tamura K."/>
            <person name="Chung S.J."/>
            <person name="Nakamura S."/>
            <person name="Kuroiwa H."/>
            <person name="Tanaka K."/>
            <person name="Sato N."/>
            <person name="Kuroiwa T."/>
        </authorList>
    </citation>
    <scope>NUCLEOTIDE SEQUENCE [LARGE SCALE GENOMIC DNA]</scope>
    <source>
        <strain evidence="5 6">10D</strain>
    </source>
</reference>
<dbReference type="RefSeq" id="XP_005537184.1">
    <property type="nucleotide sequence ID" value="XM_005537127.1"/>
</dbReference>
<protein>
    <recommendedName>
        <fullName evidence="4">Bromo domain-containing protein</fullName>
    </recommendedName>
</protein>
<evidence type="ECO:0000256" key="3">
    <source>
        <dbReference type="SAM" id="MobiDB-lite"/>
    </source>
</evidence>
<evidence type="ECO:0000313" key="6">
    <source>
        <dbReference type="Proteomes" id="UP000007014"/>
    </source>
</evidence>
<dbReference type="SMART" id="SM00297">
    <property type="entry name" value="BROMO"/>
    <property type="match status" value="1"/>
</dbReference>
<gene>
    <name evidence="5" type="ORF">CYME_CMM331C</name>
</gene>
<dbReference type="HOGENOM" id="CLU_349995_0_0_1"/>
<dbReference type="OrthoDB" id="2798at2759"/>
<dbReference type="PROSITE" id="PS50014">
    <property type="entry name" value="BROMODOMAIN_2"/>
    <property type="match status" value="1"/>
</dbReference>
<dbReference type="CDD" id="cd04369">
    <property type="entry name" value="Bromodomain"/>
    <property type="match status" value="1"/>
</dbReference>
<dbReference type="AlphaFoldDB" id="M1VIW7"/>
<evidence type="ECO:0000313" key="5">
    <source>
        <dbReference type="EMBL" id="BAM81148.1"/>
    </source>
</evidence>
<dbReference type="Gene3D" id="1.20.920.10">
    <property type="entry name" value="Bromodomain-like"/>
    <property type="match status" value="1"/>
</dbReference>
<feature type="region of interest" description="Disordered" evidence="3">
    <location>
        <begin position="438"/>
        <end position="531"/>
    </location>
</feature>
<evidence type="ECO:0000256" key="2">
    <source>
        <dbReference type="PROSITE-ProRule" id="PRU00035"/>
    </source>
</evidence>
<feature type="region of interest" description="Disordered" evidence="3">
    <location>
        <begin position="1"/>
        <end position="38"/>
    </location>
</feature>
<dbReference type="Gramene" id="CMM331CT">
    <property type="protein sequence ID" value="CMM331CT"/>
    <property type="gene ID" value="CMM331C"/>
</dbReference>
<dbReference type="SUPFAM" id="SSF47370">
    <property type="entry name" value="Bromodomain"/>
    <property type="match status" value="1"/>
</dbReference>
<dbReference type="InterPro" id="IPR001487">
    <property type="entry name" value="Bromodomain"/>
</dbReference>
<organism evidence="5 6">
    <name type="scientific">Cyanidioschyzon merolae (strain NIES-3377 / 10D)</name>
    <name type="common">Unicellular red alga</name>
    <dbReference type="NCBI Taxonomy" id="280699"/>
    <lineage>
        <taxon>Eukaryota</taxon>
        <taxon>Rhodophyta</taxon>
        <taxon>Bangiophyceae</taxon>
        <taxon>Cyanidiales</taxon>
        <taxon>Cyanidiaceae</taxon>
        <taxon>Cyanidioschyzon</taxon>
    </lineage>
</organism>
<dbReference type="Pfam" id="PF00439">
    <property type="entry name" value="Bromodomain"/>
    <property type="match status" value="1"/>
</dbReference>
<dbReference type="KEGG" id="cme:CYME_CMM331C"/>
<feature type="domain" description="Bromo" evidence="4">
    <location>
        <begin position="311"/>
        <end position="376"/>
    </location>
</feature>
<evidence type="ECO:0000256" key="1">
    <source>
        <dbReference type="ARBA" id="ARBA00023117"/>
    </source>
</evidence>
<proteinExistence type="predicted"/>
<sequence length="805" mass="87991">MDSLVTGAHAESEQTKSFPDSTLKSVPDRYNLPGDSGDAKKQRRLLQFSFFRPDRLQPEVDTLTEALVPLDVVDEPDPPVVCAIGWLCTREEDEIASAVERLAVEGRLAEYYGTTDLAEAVDRALSRAQQGAVAASSTRNRMPVLKGTPIGPIRSWCIQFGIEPRIYVETDDAWYHVVYYGASPEYAPLFESARSKFEIAVRADLLCAKNPGVRLRPAVDLTYGYVTFALTLPFAGMRSYTEEHVHEVAPFLLEQAAELDSYLPESHFLSVLARRAPIGGAPSQSLSADALPNEKRRHFMYHLRHLLAEICRRSDARELRELTNPQKYPGYEQAVPVPLDLNLIMHRLHTAEGYTADDPAAVVRDVRQVFHNCRLFLQVSDKESQKILVRATRVEHFFDERLLQLELALRDGSLPPAVGQLGASLDASTVAYDHALTYEGDGNGQQHAAAGSEGARTPDAADISGPEWSHQLADTGSVEALRGKRTAKRRRPSEQSAGKGIGNGRDPLSAVVDPVTEGTASKPNEDARSGIRGNSGVAAAAAGAAVATLPKPVCAYPICTHEPRRGSKYCSDECGCAVAVLRLAESVETLPRAARKALLAAEVVVRGFAAAGKEAQRAAELLLREQEKREQEAQTAHASQDAPQNDRGMPPEFRPPPPLAATASAAEKAAYASLNGVIEEATKLHCQLKRVDAQIAETSVLVAAAPEGYCGFGGYCQWSWRGGQRPSPIAAGLRTADAPETGSENVQSRPCPIHGNWRVNKPLEYHRERQHVISRLQDLSVMYRRLWEHLKLGIPHQSESMETNG</sequence>
<dbReference type="Proteomes" id="UP000007014">
    <property type="component" value="Chromosome 13"/>
</dbReference>
<dbReference type="GeneID" id="16994984"/>
<keyword evidence="6" id="KW-1185">Reference proteome</keyword>
<feature type="compositionally biased region" description="Polar residues" evidence="3">
    <location>
        <begin position="15"/>
        <end position="24"/>
    </location>
</feature>